<dbReference type="GO" id="GO:0005634">
    <property type="term" value="C:nucleus"/>
    <property type="evidence" value="ECO:0007669"/>
    <property type="project" value="InterPro"/>
</dbReference>
<proteinExistence type="predicted"/>
<dbReference type="EMBL" id="JACGWK010000019">
    <property type="protein sequence ID" value="KAL0308204.1"/>
    <property type="molecule type" value="Genomic_DNA"/>
</dbReference>
<sequence>MGEELYGLNVKDLQRLENQLEMSLRGVRMKKEQILTAEIQELTRKGNLIHQQNVELYKKVKNIEQENMGLYRKVLWLTAQRTISQQTQPAFFRLVHTISSQLQAPIQLQLSPPAVQDMGTQTRANKSRT</sequence>
<dbReference type="GO" id="GO:0003700">
    <property type="term" value="F:DNA-binding transcription factor activity"/>
    <property type="evidence" value="ECO:0007669"/>
    <property type="project" value="InterPro"/>
</dbReference>
<organism evidence="2">
    <name type="scientific">Sesamum angustifolium</name>
    <dbReference type="NCBI Taxonomy" id="2727405"/>
    <lineage>
        <taxon>Eukaryota</taxon>
        <taxon>Viridiplantae</taxon>
        <taxon>Streptophyta</taxon>
        <taxon>Embryophyta</taxon>
        <taxon>Tracheophyta</taxon>
        <taxon>Spermatophyta</taxon>
        <taxon>Magnoliopsida</taxon>
        <taxon>eudicotyledons</taxon>
        <taxon>Gunneridae</taxon>
        <taxon>Pentapetalae</taxon>
        <taxon>asterids</taxon>
        <taxon>lamiids</taxon>
        <taxon>Lamiales</taxon>
        <taxon>Pedaliaceae</taxon>
        <taxon>Sesamum</taxon>
    </lineage>
</organism>
<name>A0AAW2KMR6_9LAMI</name>
<protein>
    <submittedName>
        <fullName evidence="2">Agamous-like MADS-box protein</fullName>
    </submittedName>
</protein>
<evidence type="ECO:0000313" key="2">
    <source>
        <dbReference type="EMBL" id="KAL0308204.1"/>
    </source>
</evidence>
<accession>A0AAW2KMR6</accession>
<comment type="caution">
    <text evidence="2">The sequence shown here is derived from an EMBL/GenBank/DDBJ whole genome shotgun (WGS) entry which is preliminary data.</text>
</comment>
<reference evidence="2" key="1">
    <citation type="submission" date="2020-06" db="EMBL/GenBank/DDBJ databases">
        <authorList>
            <person name="Li T."/>
            <person name="Hu X."/>
            <person name="Zhang T."/>
            <person name="Song X."/>
            <person name="Zhang H."/>
            <person name="Dai N."/>
            <person name="Sheng W."/>
            <person name="Hou X."/>
            <person name="Wei L."/>
        </authorList>
    </citation>
    <scope>NUCLEOTIDE SEQUENCE</scope>
    <source>
        <strain evidence="2">G01</strain>
        <tissue evidence="2">Leaf</tissue>
    </source>
</reference>
<feature type="domain" description="K-box" evidence="1">
    <location>
        <begin position="1"/>
        <end position="66"/>
    </location>
</feature>
<dbReference type="InterPro" id="IPR002487">
    <property type="entry name" value="TF_Kbox"/>
</dbReference>
<gene>
    <name evidence="2" type="ORF">Sangu_2987200</name>
</gene>
<evidence type="ECO:0000259" key="1">
    <source>
        <dbReference type="PROSITE" id="PS51297"/>
    </source>
</evidence>
<reference evidence="2" key="2">
    <citation type="journal article" date="2024" name="Plant">
        <title>Genomic evolution and insights into agronomic trait innovations of Sesamum species.</title>
        <authorList>
            <person name="Miao H."/>
            <person name="Wang L."/>
            <person name="Qu L."/>
            <person name="Liu H."/>
            <person name="Sun Y."/>
            <person name="Le M."/>
            <person name="Wang Q."/>
            <person name="Wei S."/>
            <person name="Zheng Y."/>
            <person name="Lin W."/>
            <person name="Duan Y."/>
            <person name="Cao H."/>
            <person name="Xiong S."/>
            <person name="Wang X."/>
            <person name="Wei L."/>
            <person name="Li C."/>
            <person name="Ma Q."/>
            <person name="Ju M."/>
            <person name="Zhao R."/>
            <person name="Li G."/>
            <person name="Mu C."/>
            <person name="Tian Q."/>
            <person name="Mei H."/>
            <person name="Zhang T."/>
            <person name="Gao T."/>
            <person name="Zhang H."/>
        </authorList>
    </citation>
    <scope>NUCLEOTIDE SEQUENCE</scope>
    <source>
        <strain evidence="2">G01</strain>
    </source>
</reference>
<dbReference type="AlphaFoldDB" id="A0AAW2KMR6"/>
<dbReference type="PROSITE" id="PS51297">
    <property type="entry name" value="K_BOX"/>
    <property type="match status" value="1"/>
</dbReference>
<dbReference type="Pfam" id="PF01486">
    <property type="entry name" value="K-box"/>
    <property type="match status" value="1"/>
</dbReference>